<feature type="transmembrane region" description="Helical" evidence="1">
    <location>
        <begin position="72"/>
        <end position="96"/>
    </location>
</feature>
<sequence length="280" mass="31180">MFVIHTGLMVEMSICFLNDVKSTYERIDGRLNLQAQLVEALFARINYFLSDFIVVWRAWSLSESLPRFKSRYVLSLCLFASFVMLVVDGAFTLVALSKQNLQDQSLALSSIGTTPIQRLGMLRIALPLVLFVTNTVATGYIGVTCWMFRRAISSSVEKPKEIINIGQTLLFMFESGFLYSMIWIVIIFDIAVSFPAKVTIALDLIIPQITAIYPALIILLNAAQKSISDEKDKEEATHPAATVQATRSVILTTQFQLDTVDFNIYGASFAKSSADDESSV</sequence>
<accession>A0A0D0BUD0</accession>
<organism evidence="2 3">
    <name type="scientific">Collybiopsis luxurians FD-317 M1</name>
    <dbReference type="NCBI Taxonomy" id="944289"/>
    <lineage>
        <taxon>Eukaryota</taxon>
        <taxon>Fungi</taxon>
        <taxon>Dikarya</taxon>
        <taxon>Basidiomycota</taxon>
        <taxon>Agaricomycotina</taxon>
        <taxon>Agaricomycetes</taxon>
        <taxon>Agaricomycetidae</taxon>
        <taxon>Agaricales</taxon>
        <taxon>Marasmiineae</taxon>
        <taxon>Omphalotaceae</taxon>
        <taxon>Collybiopsis</taxon>
        <taxon>Collybiopsis luxurians</taxon>
    </lineage>
</organism>
<evidence type="ECO:0000313" key="3">
    <source>
        <dbReference type="Proteomes" id="UP000053593"/>
    </source>
</evidence>
<keyword evidence="1" id="KW-1133">Transmembrane helix</keyword>
<proteinExistence type="predicted"/>
<protein>
    <submittedName>
        <fullName evidence="2">Uncharacterized protein</fullName>
    </submittedName>
</protein>
<feature type="transmembrane region" description="Helical" evidence="1">
    <location>
        <begin position="124"/>
        <end position="148"/>
    </location>
</feature>
<dbReference type="AlphaFoldDB" id="A0A0D0BUD0"/>
<evidence type="ECO:0000256" key="1">
    <source>
        <dbReference type="SAM" id="Phobius"/>
    </source>
</evidence>
<dbReference type="HOGENOM" id="CLU_1102887_0_0_1"/>
<keyword evidence="1" id="KW-0812">Transmembrane</keyword>
<dbReference type="OrthoDB" id="3040370at2759"/>
<name>A0A0D0BUD0_9AGAR</name>
<feature type="transmembrane region" description="Helical" evidence="1">
    <location>
        <begin position="204"/>
        <end position="223"/>
    </location>
</feature>
<feature type="transmembrane region" description="Helical" evidence="1">
    <location>
        <begin position="169"/>
        <end position="192"/>
    </location>
</feature>
<dbReference type="Proteomes" id="UP000053593">
    <property type="component" value="Unassembled WGS sequence"/>
</dbReference>
<evidence type="ECO:0000313" key="2">
    <source>
        <dbReference type="EMBL" id="KIK59056.1"/>
    </source>
</evidence>
<keyword evidence="3" id="KW-1185">Reference proteome</keyword>
<keyword evidence="1" id="KW-0472">Membrane</keyword>
<reference evidence="2 3" key="1">
    <citation type="submission" date="2014-04" db="EMBL/GenBank/DDBJ databases">
        <title>Evolutionary Origins and Diversification of the Mycorrhizal Mutualists.</title>
        <authorList>
            <consortium name="DOE Joint Genome Institute"/>
            <consortium name="Mycorrhizal Genomics Consortium"/>
            <person name="Kohler A."/>
            <person name="Kuo A."/>
            <person name="Nagy L.G."/>
            <person name="Floudas D."/>
            <person name="Copeland A."/>
            <person name="Barry K.W."/>
            <person name="Cichocki N."/>
            <person name="Veneault-Fourrey C."/>
            <person name="LaButti K."/>
            <person name="Lindquist E.A."/>
            <person name="Lipzen A."/>
            <person name="Lundell T."/>
            <person name="Morin E."/>
            <person name="Murat C."/>
            <person name="Riley R."/>
            <person name="Ohm R."/>
            <person name="Sun H."/>
            <person name="Tunlid A."/>
            <person name="Henrissat B."/>
            <person name="Grigoriev I.V."/>
            <person name="Hibbett D.S."/>
            <person name="Martin F."/>
        </authorList>
    </citation>
    <scope>NUCLEOTIDE SEQUENCE [LARGE SCALE GENOMIC DNA]</scope>
    <source>
        <strain evidence="2 3">FD-317 M1</strain>
    </source>
</reference>
<gene>
    <name evidence="2" type="ORF">GYMLUDRAFT_44799</name>
</gene>
<dbReference type="EMBL" id="KN834781">
    <property type="protein sequence ID" value="KIK59056.1"/>
    <property type="molecule type" value="Genomic_DNA"/>
</dbReference>